<gene>
    <name evidence="1" type="ORF">S01H4_07145</name>
</gene>
<accession>X0ZN91</accession>
<evidence type="ECO:0000313" key="1">
    <source>
        <dbReference type="EMBL" id="GAG59512.1"/>
    </source>
</evidence>
<dbReference type="AlphaFoldDB" id="X0ZN91"/>
<comment type="caution">
    <text evidence="1">The sequence shown here is derived from an EMBL/GenBank/DDBJ whole genome shotgun (WGS) entry which is preliminary data.</text>
</comment>
<protein>
    <submittedName>
        <fullName evidence="1">Uncharacterized protein</fullName>
    </submittedName>
</protein>
<dbReference type="EMBL" id="BART01002304">
    <property type="protein sequence ID" value="GAG59512.1"/>
    <property type="molecule type" value="Genomic_DNA"/>
</dbReference>
<feature type="non-terminal residue" evidence="1">
    <location>
        <position position="129"/>
    </location>
</feature>
<organism evidence="1">
    <name type="scientific">marine sediment metagenome</name>
    <dbReference type="NCBI Taxonomy" id="412755"/>
    <lineage>
        <taxon>unclassified sequences</taxon>
        <taxon>metagenomes</taxon>
        <taxon>ecological metagenomes</taxon>
    </lineage>
</organism>
<proteinExistence type="predicted"/>
<reference evidence="1" key="1">
    <citation type="journal article" date="2014" name="Front. Microbiol.">
        <title>High frequency of phylogenetically diverse reductive dehalogenase-homologous genes in deep subseafloor sedimentary metagenomes.</title>
        <authorList>
            <person name="Kawai M."/>
            <person name="Futagami T."/>
            <person name="Toyoda A."/>
            <person name="Takaki Y."/>
            <person name="Nishi S."/>
            <person name="Hori S."/>
            <person name="Arai W."/>
            <person name="Tsubouchi T."/>
            <person name="Morono Y."/>
            <person name="Uchiyama I."/>
            <person name="Ito T."/>
            <person name="Fujiyama A."/>
            <person name="Inagaki F."/>
            <person name="Takami H."/>
        </authorList>
    </citation>
    <scope>NUCLEOTIDE SEQUENCE</scope>
    <source>
        <strain evidence="1">Expedition CK06-06</strain>
    </source>
</reference>
<name>X0ZN91_9ZZZZ</name>
<sequence>MKYPQKMLYSLFKGSKSRKIFQIPNVMAEKGIISGGQTKGILQLPSHGQNGLFKKKVHFYRLGHISPAASNDHLLVIKDSGYRIINSRLDFSVVDKKIIGYPSQFFEGIFILISYRLIRDITTGHNQNH</sequence>